<keyword evidence="8" id="KW-0274">FAD</keyword>
<evidence type="ECO:0000256" key="7">
    <source>
        <dbReference type="ARBA" id="ARBA00022630"/>
    </source>
</evidence>
<dbReference type="Pfam" id="PF02771">
    <property type="entry name" value="Acyl-CoA_dh_N"/>
    <property type="match status" value="1"/>
</dbReference>
<comment type="cofactor">
    <cofactor evidence="1">
        <name>FAD</name>
        <dbReference type="ChEBI" id="CHEBI:57692"/>
    </cofactor>
</comment>
<proteinExistence type="inferred from homology"/>
<dbReference type="InterPro" id="IPR050741">
    <property type="entry name" value="Acyl-CoA_dehydrogenase"/>
</dbReference>
<dbReference type="InterPro" id="IPR046373">
    <property type="entry name" value="Acyl-CoA_Oxase/DH_mid-dom_sf"/>
</dbReference>
<dbReference type="InterPro" id="IPR013786">
    <property type="entry name" value="AcylCoA_DH/ox_N"/>
</dbReference>
<evidence type="ECO:0000256" key="3">
    <source>
        <dbReference type="ARBA" id="ARBA00009347"/>
    </source>
</evidence>
<dbReference type="NCBIfam" id="NF038187">
    <property type="entry name" value="FadE_coli"/>
    <property type="match status" value="1"/>
</dbReference>
<dbReference type="Gene3D" id="1.20.140.10">
    <property type="entry name" value="Butyryl-CoA Dehydrogenase, subunit A, domain 3"/>
    <property type="match status" value="1"/>
</dbReference>
<evidence type="ECO:0000256" key="13">
    <source>
        <dbReference type="ARBA" id="ARBA00049247"/>
    </source>
</evidence>
<evidence type="ECO:0000313" key="20">
    <source>
        <dbReference type="Proteomes" id="UP001565243"/>
    </source>
</evidence>
<keyword evidence="10 19" id="KW-0560">Oxidoreductase</keyword>
<dbReference type="EC" id="1.3.8.7" evidence="4"/>
<dbReference type="Gene3D" id="1.10.540.10">
    <property type="entry name" value="Acyl-CoA dehydrogenase/oxidase, N-terminal domain"/>
    <property type="match status" value="1"/>
</dbReference>
<accession>A0ABV4E762</accession>
<evidence type="ECO:0000256" key="6">
    <source>
        <dbReference type="ARBA" id="ARBA00020144"/>
    </source>
</evidence>
<evidence type="ECO:0000256" key="1">
    <source>
        <dbReference type="ARBA" id="ARBA00001974"/>
    </source>
</evidence>
<comment type="caution">
    <text evidence="19">The sequence shown here is derived from an EMBL/GenBank/DDBJ whole genome shotgun (WGS) entry which is preliminary data.</text>
</comment>
<evidence type="ECO:0000256" key="12">
    <source>
        <dbReference type="ARBA" id="ARBA00047882"/>
    </source>
</evidence>
<gene>
    <name evidence="19" type="primary">fadE</name>
    <name evidence="19" type="ORF">AB6T85_09985</name>
</gene>
<dbReference type="NCBIfam" id="NF007000">
    <property type="entry name" value="PRK09463.1"/>
    <property type="match status" value="1"/>
</dbReference>
<evidence type="ECO:0000259" key="17">
    <source>
        <dbReference type="Pfam" id="PF02771"/>
    </source>
</evidence>
<dbReference type="Pfam" id="PF09317">
    <property type="entry name" value="ACDH_C"/>
    <property type="match status" value="1"/>
</dbReference>
<dbReference type="GO" id="GO:0070991">
    <property type="term" value="F:medium-chain fatty acyl-CoA dehydrogenase activity"/>
    <property type="evidence" value="ECO:0007669"/>
    <property type="project" value="UniProtKB-EC"/>
</dbReference>
<dbReference type="InterPro" id="IPR015396">
    <property type="entry name" value="FadE_C"/>
</dbReference>
<reference evidence="19 20" key="1">
    <citation type="submission" date="2024-07" db="EMBL/GenBank/DDBJ databases">
        <authorList>
            <person name="Hebao G."/>
        </authorList>
    </citation>
    <scope>NUCLEOTIDE SEQUENCE [LARGE SCALE GENOMIC DNA]</scope>
    <source>
        <strain evidence="19 20">ACCC 02193</strain>
    </source>
</reference>
<comment type="catalytic activity">
    <reaction evidence="12">
        <text>a medium-chain 2,3-saturated fatty acyl-CoA + oxidized [electron-transfer flavoprotein] + H(+) = a medium-chain (2E)-enoyl-CoA + reduced [electron-transfer flavoprotein]</text>
        <dbReference type="Rhea" id="RHEA:14477"/>
        <dbReference type="Rhea" id="RHEA-COMP:10685"/>
        <dbReference type="Rhea" id="RHEA-COMP:10686"/>
        <dbReference type="ChEBI" id="CHEBI:15378"/>
        <dbReference type="ChEBI" id="CHEBI:57692"/>
        <dbReference type="ChEBI" id="CHEBI:58307"/>
        <dbReference type="ChEBI" id="CHEBI:83723"/>
        <dbReference type="ChEBI" id="CHEBI:83726"/>
        <dbReference type="EC" id="1.3.8.7"/>
    </reaction>
</comment>
<name>A0ABV4E762_9GAMM</name>
<dbReference type="NCBIfam" id="NF009586">
    <property type="entry name" value="PRK13026.1"/>
    <property type="match status" value="1"/>
</dbReference>
<feature type="domain" description="Acyl-CoA dehydrogenase/oxidase C-terminal" evidence="16">
    <location>
        <begin position="360"/>
        <end position="507"/>
    </location>
</feature>
<keyword evidence="15" id="KW-1133">Transmembrane helix</keyword>
<keyword evidence="15" id="KW-0472">Membrane</keyword>
<feature type="domain" description="Acyl-CoA dehydrogenase C-terminal bacterial-type" evidence="18">
    <location>
        <begin position="514"/>
        <end position="792"/>
    </location>
</feature>
<dbReference type="InterPro" id="IPR009100">
    <property type="entry name" value="AcylCoA_DH/oxidase_NM_dom_sf"/>
</dbReference>
<dbReference type="InterPro" id="IPR009075">
    <property type="entry name" value="AcylCo_DH/oxidase_C"/>
</dbReference>
<dbReference type="InterPro" id="IPR037069">
    <property type="entry name" value="AcylCoA_DH/ox_N_sf"/>
</dbReference>
<dbReference type="PANTHER" id="PTHR48083">
    <property type="entry name" value="MEDIUM-CHAIN SPECIFIC ACYL-COA DEHYDROGENASE, MITOCHONDRIAL-RELATED"/>
    <property type="match status" value="1"/>
</dbReference>
<keyword evidence="9" id="KW-0276">Fatty acid metabolism</keyword>
<keyword evidence="7" id="KW-0285">Flavoprotein</keyword>
<evidence type="ECO:0000259" key="18">
    <source>
        <dbReference type="Pfam" id="PF09317"/>
    </source>
</evidence>
<comment type="similarity">
    <text evidence="3">Belongs to the acyl-CoA dehydrogenase family.</text>
</comment>
<comment type="catalytic activity">
    <reaction evidence="13">
        <text>a long-chain 2,3-saturated fatty acyl-CoA + oxidized [electron-transfer flavoprotein] + H(+) = a long-chain (2E)-enoyl-CoA + reduced [electron-transfer flavoprotein]</text>
        <dbReference type="Rhea" id="RHEA:17721"/>
        <dbReference type="Rhea" id="RHEA-COMP:10685"/>
        <dbReference type="Rhea" id="RHEA-COMP:10686"/>
        <dbReference type="ChEBI" id="CHEBI:15378"/>
        <dbReference type="ChEBI" id="CHEBI:57692"/>
        <dbReference type="ChEBI" id="CHEBI:58307"/>
        <dbReference type="ChEBI" id="CHEBI:83721"/>
        <dbReference type="ChEBI" id="CHEBI:83727"/>
        <dbReference type="EC" id="1.3.8.8"/>
    </reaction>
</comment>
<dbReference type="SUPFAM" id="SSF56645">
    <property type="entry name" value="Acyl-CoA dehydrogenase NM domain-like"/>
    <property type="match status" value="1"/>
</dbReference>
<comment type="pathway">
    <text evidence="2">Lipid metabolism; fatty acid beta-oxidation.</text>
</comment>
<keyword evidence="15" id="KW-0812">Transmembrane</keyword>
<evidence type="ECO:0000256" key="4">
    <source>
        <dbReference type="ARBA" id="ARBA00012033"/>
    </source>
</evidence>
<evidence type="ECO:0000313" key="19">
    <source>
        <dbReference type="EMBL" id="MEY8770751.1"/>
    </source>
</evidence>
<keyword evidence="11" id="KW-0443">Lipid metabolism</keyword>
<dbReference type="Pfam" id="PF00441">
    <property type="entry name" value="Acyl-CoA_dh_1"/>
    <property type="match status" value="1"/>
</dbReference>
<dbReference type="InterPro" id="IPR036250">
    <property type="entry name" value="AcylCo_DH-like_C"/>
</dbReference>
<dbReference type="GO" id="GO:0004466">
    <property type="term" value="F:long-chain fatty acyl-CoA dehydrogenase activity"/>
    <property type="evidence" value="ECO:0007669"/>
    <property type="project" value="UniProtKB-EC"/>
</dbReference>
<evidence type="ECO:0000256" key="10">
    <source>
        <dbReference type="ARBA" id="ARBA00023002"/>
    </source>
</evidence>
<feature type="domain" description="Acyl-CoA dehydrogenase/oxidase N-terminal" evidence="17">
    <location>
        <begin position="146"/>
        <end position="232"/>
    </location>
</feature>
<organism evidence="19 20">
    <name type="scientific">Erwinia aeris</name>
    <dbReference type="NCBI Taxonomy" id="3239803"/>
    <lineage>
        <taxon>Bacteria</taxon>
        <taxon>Pseudomonadati</taxon>
        <taxon>Pseudomonadota</taxon>
        <taxon>Gammaproteobacteria</taxon>
        <taxon>Enterobacterales</taxon>
        <taxon>Erwiniaceae</taxon>
        <taxon>Erwinia</taxon>
    </lineage>
</organism>
<evidence type="ECO:0000256" key="9">
    <source>
        <dbReference type="ARBA" id="ARBA00022832"/>
    </source>
</evidence>
<evidence type="ECO:0000256" key="15">
    <source>
        <dbReference type="SAM" id="Phobius"/>
    </source>
</evidence>
<dbReference type="Proteomes" id="UP001565243">
    <property type="component" value="Unassembled WGS sequence"/>
</dbReference>
<feature type="compositionally biased region" description="Basic and acidic residues" evidence="14">
    <location>
        <begin position="804"/>
        <end position="830"/>
    </location>
</feature>
<dbReference type="EC" id="1.3.8.8" evidence="5"/>
<sequence>MMVFSCVATILLIGALFYHRVNLRLASLLVLLWTAAWAMAGVWTPWLLVPLAIILLPFNVLPLRQALFSRPMLKTFQKVMPPMSRTEKEAIDAGTTWWEGDLFRGRPDWNKLHDYPQPRLTPEEQAFLDGPVEEACRLANDFQITHEMADLPPELWAYLKEQRFFAMIIKKEYGGLEFSAYAQARVLQKLAGVSGILAITVGVPNSLGPGELLQHYGTDEQKDYYLPRLASGLEIPCFALTSPEAGSDAGAIPDVGVVCRGEWQGQQVLGMRLTWNKRYITLAPVATVLGLAFKLSDPDHLLGEKEELGITCALIPTQTPGVEIGKRHFPLNVPFQNGPTRGDAIFVPIDYIIGGPAMAGQGWRMLVECLSVGRGITLPSNSTGSLKSIALAIGAYAHIRRQFRLPIGKMEGIEEPLARIAGNAYVMDAAASLITSGIMLGEKPAVLSAIVKYHCTHRGQRAIMDAMDIAGGKGIMLGKSNFLARAYQGAPIAITVEGANILTRSMIIFGQGAIRCHPYILAEMAAAQDHNLHAFDKALFHHVGHVASNNLRSLWLGLTAGRTSKTPTRDATRRYYQHLNRLSANLALLSDISMSVLGGSLKRRERISARLGDVLSQLYLASATLKRYEDEGRNEADLPLVHWGVQDALNQAETAIEDLLRNFPNRLVAGLLQVVVFPLGRHCRAPSDRLDHQLARILQVPSATRSRLGRGQYLTPGENNPAGQLEEALTDVIAAEAIHDRLNKKAQKPLSFTRLDKLAQKGLVEKWLTEEEAAVLTRAEASRLRSINVDEFEADALATQPVKQQDDPLHKDRTEKSQPQAETERKTEAA</sequence>
<evidence type="ECO:0000256" key="8">
    <source>
        <dbReference type="ARBA" id="ARBA00022827"/>
    </source>
</evidence>
<dbReference type="InterPro" id="IPR047634">
    <property type="entry name" value="FadE"/>
</dbReference>
<protein>
    <recommendedName>
        <fullName evidence="6">Acyl-coenzyme A dehydrogenase</fullName>
        <ecNumber evidence="4">1.3.8.7</ecNumber>
        <ecNumber evidence="5">1.3.8.8</ecNumber>
    </recommendedName>
</protein>
<feature type="region of interest" description="Disordered" evidence="14">
    <location>
        <begin position="794"/>
        <end position="830"/>
    </location>
</feature>
<dbReference type="PANTHER" id="PTHR48083:SF18">
    <property type="entry name" value="ACYL-COENZYME A DEHYDROGENASE"/>
    <property type="match status" value="1"/>
</dbReference>
<evidence type="ECO:0000256" key="2">
    <source>
        <dbReference type="ARBA" id="ARBA00005005"/>
    </source>
</evidence>
<dbReference type="SUPFAM" id="SSF47203">
    <property type="entry name" value="Acyl-CoA dehydrogenase C-terminal domain-like"/>
    <property type="match status" value="1"/>
</dbReference>
<feature type="transmembrane region" description="Helical" evidence="15">
    <location>
        <begin position="36"/>
        <end position="61"/>
    </location>
</feature>
<evidence type="ECO:0000259" key="16">
    <source>
        <dbReference type="Pfam" id="PF00441"/>
    </source>
</evidence>
<dbReference type="EMBL" id="JBGFFX010000005">
    <property type="protein sequence ID" value="MEY8770751.1"/>
    <property type="molecule type" value="Genomic_DNA"/>
</dbReference>
<evidence type="ECO:0000256" key="11">
    <source>
        <dbReference type="ARBA" id="ARBA00023098"/>
    </source>
</evidence>
<dbReference type="RefSeq" id="WP_301251347.1">
    <property type="nucleotide sequence ID" value="NZ_JBGFFX010000005.1"/>
</dbReference>
<evidence type="ECO:0000256" key="5">
    <source>
        <dbReference type="ARBA" id="ARBA00012040"/>
    </source>
</evidence>
<evidence type="ECO:0000256" key="14">
    <source>
        <dbReference type="SAM" id="MobiDB-lite"/>
    </source>
</evidence>
<keyword evidence="20" id="KW-1185">Reference proteome</keyword>
<dbReference type="Gene3D" id="2.40.110.10">
    <property type="entry name" value="Butyryl-CoA Dehydrogenase, subunit A, domain 2"/>
    <property type="match status" value="1"/>
</dbReference>